<dbReference type="SUPFAM" id="SSF50486">
    <property type="entry name" value="FMT C-terminal domain-like"/>
    <property type="match status" value="1"/>
</dbReference>
<evidence type="ECO:0000256" key="1">
    <source>
        <dbReference type="ARBA" id="ARBA00009232"/>
    </source>
</evidence>
<evidence type="ECO:0000313" key="6">
    <source>
        <dbReference type="EMBL" id="MDQ0423696.1"/>
    </source>
</evidence>
<dbReference type="InterPro" id="IPR003180">
    <property type="entry name" value="MPG"/>
</dbReference>
<evidence type="ECO:0000256" key="2">
    <source>
        <dbReference type="ARBA" id="ARBA00022763"/>
    </source>
</evidence>
<dbReference type="GO" id="GO:0003905">
    <property type="term" value="F:alkylbase DNA N-glycosylase activity"/>
    <property type="evidence" value="ECO:0007669"/>
    <property type="project" value="UniProtKB-EC"/>
</dbReference>
<evidence type="ECO:0000313" key="7">
    <source>
        <dbReference type="Proteomes" id="UP001240250"/>
    </source>
</evidence>
<dbReference type="EMBL" id="JAUSVM010000001">
    <property type="protein sequence ID" value="MDQ0423696.1"/>
    <property type="molecule type" value="Genomic_DNA"/>
</dbReference>
<keyword evidence="7" id="KW-1185">Reference proteome</keyword>
<sequence>MNAAETTPGPGDEVVAGVGGVPARTWYARDVMAVAHDLLGAFLTARSAEGDVTVRVTEVEAYGGDDDPGSHAFRGRTARNAAMFAEPGRLYVYRHLGLHHCLNVVAEPTGRAAAVLLRAGEVVEGADLAWRRREAAGVVDNRRQLARGPARLAVCLGLDLDANGADLTEPGGAVVLRRRDAATALPAVATGPRVGVSGPGGDGRRHPWRLWLTNEPTVSAYRPAYRSPTSADAPGGATASA</sequence>
<dbReference type="NCBIfam" id="TIGR00567">
    <property type="entry name" value="3mg"/>
    <property type="match status" value="1"/>
</dbReference>
<dbReference type="NCBIfam" id="NF002003">
    <property type="entry name" value="PRK00802.1-3"/>
    <property type="match status" value="1"/>
</dbReference>
<dbReference type="HAMAP" id="MF_00527">
    <property type="entry name" value="3MGH"/>
    <property type="match status" value="1"/>
</dbReference>
<dbReference type="PANTHER" id="PTHR10429">
    <property type="entry name" value="DNA-3-METHYLADENINE GLYCOSYLASE"/>
    <property type="match status" value="1"/>
</dbReference>
<dbReference type="Proteomes" id="UP001240250">
    <property type="component" value="Unassembled WGS sequence"/>
</dbReference>
<keyword evidence="3 5" id="KW-0378">Hydrolase</keyword>
<organism evidence="6 7">
    <name type="scientific">Cellulomonas iranensis</name>
    <dbReference type="NCBI Taxonomy" id="76862"/>
    <lineage>
        <taxon>Bacteria</taxon>
        <taxon>Bacillati</taxon>
        <taxon>Actinomycetota</taxon>
        <taxon>Actinomycetes</taxon>
        <taxon>Micrococcales</taxon>
        <taxon>Cellulomonadaceae</taxon>
        <taxon>Cellulomonas</taxon>
    </lineage>
</organism>
<dbReference type="InterPro" id="IPR011034">
    <property type="entry name" value="Formyl_transferase-like_C_sf"/>
</dbReference>
<evidence type="ECO:0000256" key="5">
    <source>
        <dbReference type="HAMAP-Rule" id="MF_00527"/>
    </source>
</evidence>
<comment type="similarity">
    <text evidence="1 5">Belongs to the DNA glycosylase MPG family.</text>
</comment>
<keyword evidence="6" id="KW-0326">Glycosidase</keyword>
<evidence type="ECO:0000256" key="4">
    <source>
        <dbReference type="ARBA" id="ARBA00023204"/>
    </source>
</evidence>
<dbReference type="PANTHER" id="PTHR10429:SF0">
    <property type="entry name" value="DNA-3-METHYLADENINE GLYCOSYLASE"/>
    <property type="match status" value="1"/>
</dbReference>
<dbReference type="EC" id="3.2.2.-" evidence="5"/>
<keyword evidence="2 5" id="KW-0227">DNA damage</keyword>
<dbReference type="Pfam" id="PF02245">
    <property type="entry name" value="Pur_DNA_glyco"/>
    <property type="match status" value="1"/>
</dbReference>
<gene>
    <name evidence="6" type="ORF">JO380_000077</name>
</gene>
<dbReference type="Gene3D" id="3.10.300.10">
    <property type="entry name" value="Methylpurine-DNA glycosylase (MPG)"/>
    <property type="match status" value="1"/>
</dbReference>
<keyword evidence="4 5" id="KW-0234">DNA repair</keyword>
<evidence type="ECO:0000256" key="3">
    <source>
        <dbReference type="ARBA" id="ARBA00022801"/>
    </source>
</evidence>
<protein>
    <recommendedName>
        <fullName evidence="5">Putative 3-methyladenine DNA glycosylase</fullName>
        <ecNumber evidence="5">3.2.2.-</ecNumber>
    </recommendedName>
</protein>
<reference evidence="6 7" key="1">
    <citation type="submission" date="2023-07" db="EMBL/GenBank/DDBJ databases">
        <title>Sequencing the genomes of 1000 actinobacteria strains.</title>
        <authorList>
            <person name="Klenk H.-P."/>
        </authorList>
    </citation>
    <scope>NUCLEOTIDE SEQUENCE [LARGE SCALE GENOMIC DNA]</scope>
    <source>
        <strain evidence="6 7">DSM 14785</strain>
    </source>
</reference>
<proteinExistence type="inferred from homology"/>
<dbReference type="InterPro" id="IPR036995">
    <property type="entry name" value="MPG_sf"/>
</dbReference>
<dbReference type="CDD" id="cd00540">
    <property type="entry name" value="AAG"/>
    <property type="match status" value="1"/>
</dbReference>
<name>A0ABU0GG25_9CELL</name>
<accession>A0ABU0GG25</accession>
<comment type="caution">
    <text evidence="6">The sequence shown here is derived from an EMBL/GenBank/DDBJ whole genome shotgun (WGS) entry which is preliminary data.</text>
</comment>